<evidence type="ECO:0000256" key="1">
    <source>
        <dbReference type="SAM" id="MobiDB-lite"/>
    </source>
</evidence>
<proteinExistence type="predicted"/>
<sequence>MDSFSFKEPNDSVMEGAQDAPQPESCFGYTSMINRVPIISKAVIVCIHYFNTRGQLRSHNASGIAAFLQQVYGCPAENIMILSDVYFRPTSQPTKRTILLSIHWLFLGSLPGDRLFFYSSVRSQSQAGSTTGILDMTTNDGQADDLRSVMARCAPQSIVERWCLQGGHIPESQPR</sequence>
<name>A0A8H5XDK0_9HYPO</name>
<evidence type="ECO:0000313" key="2">
    <source>
        <dbReference type="EMBL" id="KAF5691579.1"/>
    </source>
</evidence>
<accession>A0A8H5XDK0</accession>
<organism evidence="2 3">
    <name type="scientific">Fusarium globosum</name>
    <dbReference type="NCBI Taxonomy" id="78864"/>
    <lineage>
        <taxon>Eukaryota</taxon>
        <taxon>Fungi</taxon>
        <taxon>Dikarya</taxon>
        <taxon>Ascomycota</taxon>
        <taxon>Pezizomycotina</taxon>
        <taxon>Sordariomycetes</taxon>
        <taxon>Hypocreomycetidae</taxon>
        <taxon>Hypocreales</taxon>
        <taxon>Nectriaceae</taxon>
        <taxon>Fusarium</taxon>
        <taxon>Fusarium fujikuroi species complex</taxon>
    </lineage>
</organism>
<gene>
    <name evidence="2" type="ORF">FGLOB1_14585</name>
</gene>
<reference evidence="2 3" key="1">
    <citation type="submission" date="2020-05" db="EMBL/GenBank/DDBJ databases">
        <title>Identification and distribution of gene clusters putatively required for synthesis of sphingolipid metabolism inhibitors in phylogenetically diverse species of the filamentous fungus Fusarium.</title>
        <authorList>
            <person name="Kim H.-S."/>
            <person name="Busman M."/>
            <person name="Brown D.W."/>
            <person name="Divon H."/>
            <person name="Uhlig S."/>
            <person name="Proctor R.H."/>
        </authorList>
    </citation>
    <scope>NUCLEOTIDE SEQUENCE [LARGE SCALE GENOMIC DNA]</scope>
    <source>
        <strain evidence="2 3">NRRL 26131</strain>
    </source>
</reference>
<protein>
    <submittedName>
        <fullName evidence="2">Metacaspase involved in regulation of apoptosis</fullName>
    </submittedName>
</protein>
<dbReference type="Proteomes" id="UP000532311">
    <property type="component" value="Unassembled WGS sequence"/>
</dbReference>
<evidence type="ECO:0000313" key="3">
    <source>
        <dbReference type="Proteomes" id="UP000532311"/>
    </source>
</evidence>
<keyword evidence="3" id="KW-1185">Reference proteome</keyword>
<dbReference type="EMBL" id="JAAQPF010001227">
    <property type="protein sequence ID" value="KAF5691579.1"/>
    <property type="molecule type" value="Genomic_DNA"/>
</dbReference>
<dbReference type="AlphaFoldDB" id="A0A8H5XDK0"/>
<comment type="caution">
    <text evidence="2">The sequence shown here is derived from an EMBL/GenBank/DDBJ whole genome shotgun (WGS) entry which is preliminary data.</text>
</comment>
<dbReference type="Gene3D" id="3.40.50.12660">
    <property type="match status" value="1"/>
</dbReference>
<feature type="region of interest" description="Disordered" evidence="1">
    <location>
        <begin position="1"/>
        <end position="21"/>
    </location>
</feature>